<proteinExistence type="predicted"/>
<dbReference type="VEuPathDB" id="ToxoDB:CSUI_009483"/>
<accession>A0A2C6KJ81</accession>
<dbReference type="Proteomes" id="UP000221165">
    <property type="component" value="Unassembled WGS sequence"/>
</dbReference>
<protein>
    <submittedName>
        <fullName evidence="1">Uncharacterized protein</fullName>
    </submittedName>
</protein>
<organism evidence="1 2">
    <name type="scientific">Cystoisospora suis</name>
    <dbReference type="NCBI Taxonomy" id="483139"/>
    <lineage>
        <taxon>Eukaryota</taxon>
        <taxon>Sar</taxon>
        <taxon>Alveolata</taxon>
        <taxon>Apicomplexa</taxon>
        <taxon>Conoidasida</taxon>
        <taxon>Coccidia</taxon>
        <taxon>Eucoccidiorida</taxon>
        <taxon>Eimeriorina</taxon>
        <taxon>Sarcocystidae</taxon>
        <taxon>Cystoisospora</taxon>
    </lineage>
</organism>
<comment type="caution">
    <text evidence="1">The sequence shown here is derived from an EMBL/GenBank/DDBJ whole genome shotgun (WGS) entry which is preliminary data.</text>
</comment>
<evidence type="ECO:0000313" key="2">
    <source>
        <dbReference type="Proteomes" id="UP000221165"/>
    </source>
</evidence>
<gene>
    <name evidence="1" type="ORF">CSUI_009483</name>
</gene>
<dbReference type="RefSeq" id="XP_067918423.1">
    <property type="nucleotide sequence ID" value="XM_068069599.1"/>
</dbReference>
<name>A0A2C6KJ81_9APIC</name>
<dbReference type="EMBL" id="MIGC01005676">
    <property type="protein sequence ID" value="PHJ16698.1"/>
    <property type="molecule type" value="Genomic_DNA"/>
</dbReference>
<keyword evidence="2" id="KW-1185">Reference proteome</keyword>
<feature type="non-terminal residue" evidence="1">
    <location>
        <position position="1"/>
    </location>
</feature>
<reference evidence="1 2" key="1">
    <citation type="journal article" date="2017" name="Int. J. Parasitol.">
        <title>The genome of the protozoan parasite Cystoisospora suis and a reverse vaccinology approach to identify vaccine candidates.</title>
        <authorList>
            <person name="Palmieri N."/>
            <person name="Shrestha A."/>
            <person name="Ruttkowski B."/>
            <person name="Beck T."/>
            <person name="Vogl C."/>
            <person name="Tomley F."/>
            <person name="Blake D.P."/>
            <person name="Joachim A."/>
        </authorList>
    </citation>
    <scope>NUCLEOTIDE SEQUENCE [LARGE SCALE GENOMIC DNA]</scope>
    <source>
        <strain evidence="1 2">Wien I</strain>
    </source>
</reference>
<dbReference type="AlphaFoldDB" id="A0A2C6KJ81"/>
<dbReference type="GeneID" id="94432810"/>
<sequence length="91" mass="10312">GQRRTERKKHKLPHNDCRGQRRAEVRMKVRGKSPLQVTVRWLLSYKTFEVLVGSPGERRNRCTPLESTSVLTSRDSLELLCGVTSSGTEGC</sequence>
<evidence type="ECO:0000313" key="1">
    <source>
        <dbReference type="EMBL" id="PHJ16698.1"/>
    </source>
</evidence>